<feature type="region of interest" description="Disordered" evidence="1">
    <location>
        <begin position="1"/>
        <end position="72"/>
    </location>
</feature>
<evidence type="ECO:0000313" key="2">
    <source>
        <dbReference type="EMBL" id="KAF6834322.1"/>
    </source>
</evidence>
<dbReference type="AlphaFoldDB" id="A0A8H6KMM2"/>
<feature type="compositionally biased region" description="Low complexity" evidence="1">
    <location>
        <begin position="20"/>
        <end position="59"/>
    </location>
</feature>
<evidence type="ECO:0000256" key="1">
    <source>
        <dbReference type="SAM" id="MobiDB-lite"/>
    </source>
</evidence>
<organism evidence="2 3">
    <name type="scientific">Colletotrichum plurivorum</name>
    <dbReference type="NCBI Taxonomy" id="2175906"/>
    <lineage>
        <taxon>Eukaryota</taxon>
        <taxon>Fungi</taxon>
        <taxon>Dikarya</taxon>
        <taxon>Ascomycota</taxon>
        <taxon>Pezizomycotina</taxon>
        <taxon>Sordariomycetes</taxon>
        <taxon>Hypocreomycetidae</taxon>
        <taxon>Glomerellales</taxon>
        <taxon>Glomerellaceae</taxon>
        <taxon>Colletotrichum</taxon>
        <taxon>Colletotrichum orchidearum species complex</taxon>
    </lineage>
</organism>
<dbReference type="EMBL" id="WIGO01000049">
    <property type="protein sequence ID" value="KAF6834322.1"/>
    <property type="molecule type" value="Genomic_DNA"/>
</dbReference>
<comment type="caution">
    <text evidence="2">The sequence shown here is derived from an EMBL/GenBank/DDBJ whole genome shotgun (WGS) entry which is preliminary data.</text>
</comment>
<evidence type="ECO:0000313" key="3">
    <source>
        <dbReference type="Proteomes" id="UP000654918"/>
    </source>
</evidence>
<protein>
    <submittedName>
        <fullName evidence="2">Uncharacterized protein</fullName>
    </submittedName>
</protein>
<proteinExistence type="predicted"/>
<accession>A0A8H6KMM2</accession>
<feature type="region of interest" description="Disordered" evidence="1">
    <location>
        <begin position="367"/>
        <end position="389"/>
    </location>
</feature>
<name>A0A8H6KMM2_9PEZI</name>
<reference evidence="2" key="1">
    <citation type="journal article" date="2020" name="Phytopathology">
        <title>Genome Sequence Resources of Colletotrichum truncatum, C. plurivorum, C. musicola, and C. sojae: Four Species Pathogenic to Soybean (Glycine max).</title>
        <authorList>
            <person name="Rogerio F."/>
            <person name="Boufleur T.R."/>
            <person name="Ciampi-Guillardi M."/>
            <person name="Sukno S.A."/>
            <person name="Thon M.R."/>
            <person name="Massola Junior N.S."/>
            <person name="Baroncelli R."/>
        </authorList>
    </citation>
    <scope>NUCLEOTIDE SEQUENCE</scope>
    <source>
        <strain evidence="2">LFN00145</strain>
    </source>
</reference>
<dbReference type="Proteomes" id="UP000654918">
    <property type="component" value="Unassembled WGS sequence"/>
</dbReference>
<keyword evidence="3" id="KW-1185">Reference proteome</keyword>
<sequence length="458" mass="49420">MAYSEKIACSDEQLLWENQSGSSTPRSESTSSTQTSVFSTPGAPKSPKSPTSTETSAPSLGHNGNKKTAGPNQASFAVLPSFANYVMAGNTPYAPGHICTMRDELVQARSRGEFPTSSNTPEDAQTILEDYQHLQRLRAARGDPALPPPNEYNIIKIDIARRIKARDETHGGSASLQEMDGRIQSWMNSIQKEARMLEITQVALQRKGISNPTAEDMDAIAEEFMQIAERTLLDVANPLRMNASRMEGHIGRFDSHIGRFDSHIGRFDSHIGRFDSHIGRCNIGRLDSQLNGISSLEGALTTQIDTLNAILTAQSGTFNGSLTMLNTALGTVQADLHQLTSNLPAIVAGAVQAAVQEQLSSTYNPAAHQNRQAAGDAPPSYKHTGQAPTQCLPAEGTNIPAYVNTPLHASNVFGQQHNEVSQVASTHGSKSRLGRIWKKITGNWGSNKGKGLKINEKA</sequence>
<gene>
    <name evidence="2" type="ORF">CPLU01_04958</name>
</gene>